<evidence type="ECO:0000256" key="1">
    <source>
        <dbReference type="ARBA" id="ARBA00010641"/>
    </source>
</evidence>
<dbReference type="PANTHER" id="PTHR43133">
    <property type="entry name" value="RNA POLYMERASE ECF-TYPE SIGMA FACTO"/>
    <property type="match status" value="1"/>
</dbReference>
<dbReference type="InterPro" id="IPR014284">
    <property type="entry name" value="RNA_pol_sigma-70_dom"/>
</dbReference>
<dbReference type="InterPro" id="IPR039425">
    <property type="entry name" value="RNA_pol_sigma-70-like"/>
</dbReference>
<protein>
    <submittedName>
        <fullName evidence="8">RNA polymerase sigma factor (Sigma-70 family)</fullName>
    </submittedName>
</protein>
<comment type="caution">
    <text evidence="8">The sequence shown here is derived from an EMBL/GenBank/DDBJ whole genome shotgun (WGS) entry which is preliminary data.</text>
</comment>
<dbReference type="InterPro" id="IPR036388">
    <property type="entry name" value="WH-like_DNA-bd_sf"/>
</dbReference>
<keyword evidence="3" id="KW-0731">Sigma factor</keyword>
<dbReference type="InterPro" id="IPR013249">
    <property type="entry name" value="RNA_pol_sigma70_r4_t2"/>
</dbReference>
<dbReference type="NCBIfam" id="TIGR02937">
    <property type="entry name" value="sigma70-ECF"/>
    <property type="match status" value="1"/>
</dbReference>
<dbReference type="RefSeq" id="WP_404593163.1">
    <property type="nucleotide sequence ID" value="NZ_JBIYEW010000002.1"/>
</dbReference>
<sequence length="211" mass="23599">MTTETEKRLEASAAPEIDVRVIGSDSVMLERFYRAHLAEVERFVARRVSDPHTAADMTADVFVAAMTSGWRFDPAKGNAQSWLYGIAHRVVADAERKAARRWRAQTRERSQRVLEDDAISRLESQLDAEAMIRQCRALLEVLPKTERVLLELTALEGLSVADAALAVGISPGAARVRLHRTRKKFHFILDKNPVLSHAGDTTSTPERKNNV</sequence>
<accession>A0ABW8N0P9</accession>
<evidence type="ECO:0000256" key="4">
    <source>
        <dbReference type="ARBA" id="ARBA00023125"/>
    </source>
</evidence>
<keyword evidence="9" id="KW-1185">Reference proteome</keyword>
<evidence type="ECO:0000313" key="9">
    <source>
        <dbReference type="Proteomes" id="UP001620520"/>
    </source>
</evidence>
<dbReference type="PANTHER" id="PTHR43133:SF8">
    <property type="entry name" value="RNA POLYMERASE SIGMA FACTOR HI_1459-RELATED"/>
    <property type="match status" value="1"/>
</dbReference>
<feature type="domain" description="RNA polymerase sigma-70 region 2" evidence="6">
    <location>
        <begin position="32"/>
        <end position="101"/>
    </location>
</feature>
<dbReference type="Pfam" id="PF08281">
    <property type="entry name" value="Sigma70_r4_2"/>
    <property type="match status" value="1"/>
</dbReference>
<evidence type="ECO:0000259" key="7">
    <source>
        <dbReference type="Pfam" id="PF08281"/>
    </source>
</evidence>
<keyword evidence="2" id="KW-0805">Transcription regulation</keyword>
<reference evidence="8 9" key="1">
    <citation type="submission" date="2024-10" db="EMBL/GenBank/DDBJ databases">
        <title>Novel secondary metabolite-producing bacteria for plant disease control.</title>
        <authorList>
            <person name="Chevrette M."/>
        </authorList>
    </citation>
    <scope>NUCLEOTIDE SEQUENCE [LARGE SCALE GENOMIC DNA]</scope>
    <source>
        <strain evidence="8 9">J30 TE3557</strain>
    </source>
</reference>
<dbReference type="Pfam" id="PF04542">
    <property type="entry name" value="Sigma70_r2"/>
    <property type="match status" value="1"/>
</dbReference>
<name>A0ABW8N0P9_9MICC</name>
<organism evidence="8 9">
    <name type="scientific">Paenarthrobacter histidinolovorans</name>
    <dbReference type="NCBI Taxonomy" id="43664"/>
    <lineage>
        <taxon>Bacteria</taxon>
        <taxon>Bacillati</taxon>
        <taxon>Actinomycetota</taxon>
        <taxon>Actinomycetes</taxon>
        <taxon>Micrococcales</taxon>
        <taxon>Micrococcaceae</taxon>
        <taxon>Paenarthrobacter</taxon>
    </lineage>
</organism>
<keyword evidence="4" id="KW-0238">DNA-binding</keyword>
<proteinExistence type="inferred from homology"/>
<gene>
    <name evidence="8" type="ORF">ABIA52_000067</name>
</gene>
<evidence type="ECO:0000256" key="3">
    <source>
        <dbReference type="ARBA" id="ARBA00023082"/>
    </source>
</evidence>
<dbReference type="Proteomes" id="UP001620520">
    <property type="component" value="Unassembled WGS sequence"/>
</dbReference>
<keyword evidence="5" id="KW-0804">Transcription</keyword>
<dbReference type="Gene3D" id="1.10.10.10">
    <property type="entry name" value="Winged helix-like DNA-binding domain superfamily/Winged helix DNA-binding domain"/>
    <property type="match status" value="1"/>
</dbReference>
<dbReference type="EMBL" id="JBIYEW010000002">
    <property type="protein sequence ID" value="MFK4637178.1"/>
    <property type="molecule type" value="Genomic_DNA"/>
</dbReference>
<dbReference type="SUPFAM" id="SSF88946">
    <property type="entry name" value="Sigma2 domain of RNA polymerase sigma factors"/>
    <property type="match status" value="1"/>
</dbReference>
<evidence type="ECO:0000259" key="6">
    <source>
        <dbReference type="Pfam" id="PF04542"/>
    </source>
</evidence>
<evidence type="ECO:0000256" key="5">
    <source>
        <dbReference type="ARBA" id="ARBA00023163"/>
    </source>
</evidence>
<evidence type="ECO:0000256" key="2">
    <source>
        <dbReference type="ARBA" id="ARBA00023015"/>
    </source>
</evidence>
<evidence type="ECO:0000313" key="8">
    <source>
        <dbReference type="EMBL" id="MFK4637178.1"/>
    </source>
</evidence>
<dbReference type="InterPro" id="IPR007627">
    <property type="entry name" value="RNA_pol_sigma70_r2"/>
</dbReference>
<dbReference type="Gene3D" id="1.10.1740.10">
    <property type="match status" value="1"/>
</dbReference>
<feature type="domain" description="RNA polymerase sigma factor 70 region 4 type 2" evidence="7">
    <location>
        <begin position="136"/>
        <end position="184"/>
    </location>
</feature>
<dbReference type="InterPro" id="IPR013324">
    <property type="entry name" value="RNA_pol_sigma_r3/r4-like"/>
</dbReference>
<dbReference type="SUPFAM" id="SSF88659">
    <property type="entry name" value="Sigma3 and sigma4 domains of RNA polymerase sigma factors"/>
    <property type="match status" value="1"/>
</dbReference>
<comment type="similarity">
    <text evidence="1">Belongs to the sigma-70 factor family. ECF subfamily.</text>
</comment>
<dbReference type="InterPro" id="IPR013325">
    <property type="entry name" value="RNA_pol_sigma_r2"/>
</dbReference>